<evidence type="ECO:0000256" key="11">
    <source>
        <dbReference type="ARBA" id="ARBA00022989"/>
    </source>
</evidence>
<feature type="domain" description="MRH" evidence="21">
    <location>
        <begin position="21"/>
        <end position="233"/>
    </location>
</feature>
<evidence type="ECO:0000256" key="14">
    <source>
        <dbReference type="ARBA" id="ARBA00023128"/>
    </source>
</evidence>
<keyword evidence="9 20" id="KW-0732">Signal</keyword>
<dbReference type="GO" id="GO:0034045">
    <property type="term" value="C:phagophore assembly site membrane"/>
    <property type="evidence" value="ECO:0007669"/>
    <property type="project" value="UniProtKB-SubCell"/>
</dbReference>
<keyword evidence="15 19" id="KW-0472">Membrane</keyword>
<evidence type="ECO:0000256" key="9">
    <source>
        <dbReference type="ARBA" id="ARBA00022729"/>
    </source>
</evidence>
<keyword evidence="10" id="KW-0653">Protein transport</keyword>
<dbReference type="PANTHER" id="PTHR15071">
    <property type="entry name" value="MANNOSE-6-PHOSPHATE RECEPTOR FAMILY MEMBER"/>
    <property type="match status" value="1"/>
</dbReference>
<keyword evidence="14" id="KW-0496">Mitochondrion</keyword>
<evidence type="ECO:0000256" key="1">
    <source>
        <dbReference type="ARBA" id="ARBA00004304"/>
    </source>
</evidence>
<keyword evidence="7" id="KW-0813">Transport</keyword>
<dbReference type="OrthoDB" id="29460at2759"/>
<dbReference type="EMBL" id="CAJPDQ010000003">
    <property type="protein sequence ID" value="CAF9907085.1"/>
    <property type="molecule type" value="Genomic_DNA"/>
</dbReference>
<dbReference type="Gene3D" id="2.70.130.10">
    <property type="entry name" value="Mannose-6-phosphate receptor binding domain"/>
    <property type="match status" value="1"/>
</dbReference>
<feature type="region of interest" description="Disordered" evidence="18">
    <location>
        <begin position="232"/>
        <end position="255"/>
    </location>
</feature>
<evidence type="ECO:0000256" key="20">
    <source>
        <dbReference type="SAM" id="SignalP"/>
    </source>
</evidence>
<evidence type="ECO:0000256" key="18">
    <source>
        <dbReference type="SAM" id="MobiDB-lite"/>
    </source>
</evidence>
<evidence type="ECO:0000256" key="15">
    <source>
        <dbReference type="ARBA" id="ARBA00023136"/>
    </source>
</evidence>
<evidence type="ECO:0000256" key="3">
    <source>
        <dbReference type="ARBA" id="ARBA00004472"/>
    </source>
</evidence>
<feature type="chain" id="PRO_5034288307" description="Autophagy-related protein 27" evidence="20">
    <location>
        <begin position="19"/>
        <end position="335"/>
    </location>
</feature>
<evidence type="ECO:0000256" key="19">
    <source>
        <dbReference type="SAM" id="Phobius"/>
    </source>
</evidence>
<evidence type="ECO:0000256" key="8">
    <source>
        <dbReference type="ARBA" id="ARBA00022692"/>
    </source>
</evidence>
<dbReference type="PANTHER" id="PTHR15071:SF13">
    <property type="entry name" value="AUTOPHAGY-RELATED PROTEIN 27"/>
    <property type="match status" value="1"/>
</dbReference>
<dbReference type="GO" id="GO:0000139">
    <property type="term" value="C:Golgi membrane"/>
    <property type="evidence" value="ECO:0007669"/>
    <property type="project" value="UniProtKB-SubCell"/>
</dbReference>
<keyword evidence="11 19" id="KW-1133">Transmembrane helix</keyword>
<reference evidence="22" key="1">
    <citation type="submission" date="2021-03" db="EMBL/GenBank/DDBJ databases">
        <authorList>
            <person name="Tagirdzhanova G."/>
        </authorList>
    </citation>
    <scope>NUCLEOTIDE SEQUENCE</scope>
</reference>
<comment type="similarity">
    <text evidence="5">Belongs to the ATG27 family.</text>
</comment>
<evidence type="ECO:0000256" key="6">
    <source>
        <dbReference type="ARBA" id="ARBA00013776"/>
    </source>
</evidence>
<evidence type="ECO:0000313" key="22">
    <source>
        <dbReference type="EMBL" id="CAF9907085.1"/>
    </source>
</evidence>
<dbReference type="GO" id="GO:0015031">
    <property type="term" value="P:protein transport"/>
    <property type="evidence" value="ECO:0007669"/>
    <property type="project" value="UniProtKB-KW"/>
</dbReference>
<keyword evidence="16" id="KW-1015">Disulfide bond</keyword>
<dbReference type="GO" id="GO:0006914">
    <property type="term" value="P:autophagy"/>
    <property type="evidence" value="ECO:0007669"/>
    <property type="project" value="UniProtKB-KW"/>
</dbReference>
<dbReference type="PROSITE" id="PS51914">
    <property type="entry name" value="MRH"/>
    <property type="match status" value="1"/>
</dbReference>
<feature type="transmembrane region" description="Helical" evidence="19">
    <location>
        <begin position="264"/>
        <end position="286"/>
    </location>
</feature>
<evidence type="ECO:0000256" key="13">
    <source>
        <dbReference type="ARBA" id="ARBA00023034"/>
    </source>
</evidence>
<dbReference type="GO" id="GO:0030659">
    <property type="term" value="C:cytoplasmic vesicle membrane"/>
    <property type="evidence" value="ECO:0007669"/>
    <property type="project" value="UniProtKB-SubCell"/>
</dbReference>
<comment type="caution">
    <text evidence="22">The sequence shown here is derived from an EMBL/GenBank/DDBJ whole genome shotgun (WGS) entry which is preliminary data.</text>
</comment>
<dbReference type="Pfam" id="PF09451">
    <property type="entry name" value="ATG27"/>
    <property type="match status" value="1"/>
</dbReference>
<evidence type="ECO:0000256" key="5">
    <source>
        <dbReference type="ARBA" id="ARBA00005363"/>
    </source>
</evidence>
<dbReference type="InterPro" id="IPR009011">
    <property type="entry name" value="Man6P_isomerase_rcpt-bd_dom_sf"/>
</dbReference>
<keyword evidence="17" id="KW-0968">Cytoplasmic vesicle</keyword>
<keyword evidence="13" id="KW-0333">Golgi apparatus</keyword>
<evidence type="ECO:0000313" key="23">
    <source>
        <dbReference type="Proteomes" id="UP000664169"/>
    </source>
</evidence>
<dbReference type="SUPFAM" id="SSF50911">
    <property type="entry name" value="Mannose 6-phosphate receptor domain"/>
    <property type="match status" value="1"/>
</dbReference>
<gene>
    <name evidence="22" type="ORF">GOMPHAMPRED_005014</name>
</gene>
<evidence type="ECO:0000256" key="12">
    <source>
        <dbReference type="ARBA" id="ARBA00023006"/>
    </source>
</evidence>
<evidence type="ECO:0000256" key="4">
    <source>
        <dbReference type="ARBA" id="ARBA00004614"/>
    </source>
</evidence>
<dbReference type="InterPro" id="IPR018939">
    <property type="entry name" value="Autophagy-rel_prot_27"/>
</dbReference>
<evidence type="ECO:0000256" key="7">
    <source>
        <dbReference type="ARBA" id="ARBA00022448"/>
    </source>
</evidence>
<proteinExistence type="inferred from homology"/>
<dbReference type="AlphaFoldDB" id="A0A8H3I8C8"/>
<accession>A0A8H3I8C8</accession>
<evidence type="ECO:0000259" key="21">
    <source>
        <dbReference type="PROSITE" id="PS51914"/>
    </source>
</evidence>
<dbReference type="GO" id="GO:0031966">
    <property type="term" value="C:mitochondrial membrane"/>
    <property type="evidence" value="ECO:0007669"/>
    <property type="project" value="UniProtKB-SubCell"/>
</dbReference>
<evidence type="ECO:0000256" key="10">
    <source>
        <dbReference type="ARBA" id="ARBA00022927"/>
    </source>
</evidence>
<feature type="region of interest" description="Disordered" evidence="18">
    <location>
        <begin position="167"/>
        <end position="201"/>
    </location>
</feature>
<keyword evidence="23" id="KW-1185">Reference proteome</keyword>
<comment type="subcellular location">
    <subcellularLocation>
        <location evidence="2">Cytoplasmic vesicle membrane</location>
        <topology evidence="2">Single-pass type I membrane protein</topology>
    </subcellularLocation>
    <subcellularLocation>
        <location evidence="4">Golgi apparatus membrane</location>
        <topology evidence="4">Single-pass type I membrane protein</topology>
    </subcellularLocation>
    <subcellularLocation>
        <location evidence="1">Mitochondrion membrane</location>
        <topology evidence="1">Single-pass membrane protein</topology>
    </subcellularLocation>
    <subcellularLocation>
        <location evidence="3">Preautophagosomal structure membrane</location>
        <topology evidence="3">Single-pass type I membrane protein</topology>
    </subcellularLocation>
</comment>
<protein>
    <recommendedName>
        <fullName evidence="6">Autophagy-related protein 27</fullName>
    </recommendedName>
</protein>
<sequence>MRLITASLSLLLLSTSSAITFNCKDVLKEGVKWNLAKLGGLHQVSWKRHHLNVVRNSTFKIDICKALELTDDAEKKDCNFGTRICGIEHEIDEDNNDRYIGASPISREFLPDGAHMEPKITRLKKDGQEDGQDTTEGVEITLGGGGLDDDKIHQKAVITFLCNKEPKGRRSRGLDSRDDGKEGSNDDGGKEPYHKDWEDAKKTKDGAGGTIEFVAFKDAVLELEWTSPYACEDAISNPPKEDKEPSSDDGSDNGGSNTGRGWGFFSWFFFLIFLLFAGFLMFTAWVNYSRNGARGCDLLPFSDTLRDLPYILGDWWRKIASTLGGSGTRGGYSAV</sequence>
<feature type="region of interest" description="Disordered" evidence="18">
    <location>
        <begin position="122"/>
        <end position="146"/>
    </location>
</feature>
<dbReference type="Proteomes" id="UP000664169">
    <property type="component" value="Unassembled WGS sequence"/>
</dbReference>
<feature type="signal peptide" evidence="20">
    <location>
        <begin position="1"/>
        <end position="18"/>
    </location>
</feature>
<name>A0A8H3I8C8_9LECA</name>
<evidence type="ECO:0000256" key="16">
    <source>
        <dbReference type="ARBA" id="ARBA00023157"/>
    </source>
</evidence>
<organism evidence="22 23">
    <name type="scientific">Gomphillus americanus</name>
    <dbReference type="NCBI Taxonomy" id="1940652"/>
    <lineage>
        <taxon>Eukaryota</taxon>
        <taxon>Fungi</taxon>
        <taxon>Dikarya</taxon>
        <taxon>Ascomycota</taxon>
        <taxon>Pezizomycotina</taxon>
        <taxon>Lecanoromycetes</taxon>
        <taxon>OSLEUM clade</taxon>
        <taxon>Ostropomycetidae</taxon>
        <taxon>Ostropales</taxon>
        <taxon>Graphidaceae</taxon>
        <taxon>Gomphilloideae</taxon>
        <taxon>Gomphillus</taxon>
    </lineage>
</organism>
<keyword evidence="12" id="KW-0072">Autophagy</keyword>
<dbReference type="InterPro" id="IPR044865">
    <property type="entry name" value="MRH_dom"/>
</dbReference>
<evidence type="ECO:0000256" key="2">
    <source>
        <dbReference type="ARBA" id="ARBA00004358"/>
    </source>
</evidence>
<evidence type="ECO:0000256" key="17">
    <source>
        <dbReference type="ARBA" id="ARBA00023329"/>
    </source>
</evidence>
<keyword evidence="8 19" id="KW-0812">Transmembrane</keyword>